<protein>
    <submittedName>
        <fullName evidence="2">Uncharacterized protein</fullName>
    </submittedName>
</protein>
<sequence length="457" mass="51842">MQINDPPSSTFDVPARIRHRHFAIRPSTAITTTLSAPSTNRTPDVTRPSIARIKLAFQDTPEKLRVLEDGWRERRRVVSRETTDLVGQVGQKEKKVEGSDTQGKAGAYMGEHKHPTSNQSRRVRKSSDNDDSAYDSGTLPTKTRMPFHAKTRTLRINVPPTPPPSPPPSRDFDPKLSVRQSSRLQSEDTKSVEVIPMLPGNSGSSSSVPNLQPILARPLIPTSRPVPLTRRNSESTIHIHPLSSAYELTIQLSRSSPPIIVYRGGSVIGHGSKRNTVKLAMSAQWNREDKRIWDKVQKLVEGFKKITTRVKVYHTLGRLIVTCSTPPDMILSFSFDCSSTIPHRTTDHQNFHEPQLCPHSNTADPIKVQVTYSRVQKQLRIDTSSRPTTLLELPKEAFRTRRTINMRSLNDRQCDNRDGEDLHTLLSGDNCGWREEEREGSRRLWELRSEWTRYDFS</sequence>
<organism evidence="2 3">
    <name type="scientific">Naematelia encephala</name>
    <dbReference type="NCBI Taxonomy" id="71784"/>
    <lineage>
        <taxon>Eukaryota</taxon>
        <taxon>Fungi</taxon>
        <taxon>Dikarya</taxon>
        <taxon>Basidiomycota</taxon>
        <taxon>Agaricomycotina</taxon>
        <taxon>Tremellomycetes</taxon>
        <taxon>Tremellales</taxon>
        <taxon>Naemateliaceae</taxon>
        <taxon>Naematelia</taxon>
    </lineage>
</organism>
<dbReference type="OrthoDB" id="2573557at2759"/>
<dbReference type="InParanoid" id="A0A1Y2B1U0"/>
<feature type="compositionally biased region" description="Pro residues" evidence="1">
    <location>
        <begin position="159"/>
        <end position="169"/>
    </location>
</feature>
<feature type="region of interest" description="Disordered" evidence="1">
    <location>
        <begin position="83"/>
        <end position="190"/>
    </location>
</feature>
<dbReference type="Proteomes" id="UP000193986">
    <property type="component" value="Unassembled WGS sequence"/>
</dbReference>
<accession>A0A1Y2B1U0</accession>
<reference evidence="2 3" key="1">
    <citation type="submission" date="2016-07" db="EMBL/GenBank/DDBJ databases">
        <title>Pervasive Adenine N6-methylation of Active Genes in Fungi.</title>
        <authorList>
            <consortium name="DOE Joint Genome Institute"/>
            <person name="Mondo S.J."/>
            <person name="Dannebaum R.O."/>
            <person name="Kuo R.C."/>
            <person name="Labutti K."/>
            <person name="Haridas S."/>
            <person name="Kuo A."/>
            <person name="Salamov A."/>
            <person name="Ahrendt S.R."/>
            <person name="Lipzen A."/>
            <person name="Sullivan W."/>
            <person name="Andreopoulos W.B."/>
            <person name="Clum A."/>
            <person name="Lindquist E."/>
            <person name="Daum C."/>
            <person name="Ramamoorthy G.K."/>
            <person name="Gryganskyi A."/>
            <person name="Culley D."/>
            <person name="Magnuson J.K."/>
            <person name="James T.Y."/>
            <person name="O'Malley M.A."/>
            <person name="Stajich J.E."/>
            <person name="Spatafora J.W."/>
            <person name="Visel A."/>
            <person name="Grigoriev I.V."/>
        </authorList>
    </citation>
    <scope>NUCLEOTIDE SEQUENCE [LARGE SCALE GENOMIC DNA]</scope>
    <source>
        <strain evidence="2 3">68-887.2</strain>
    </source>
</reference>
<evidence type="ECO:0000313" key="3">
    <source>
        <dbReference type="Proteomes" id="UP000193986"/>
    </source>
</evidence>
<evidence type="ECO:0000256" key="1">
    <source>
        <dbReference type="SAM" id="MobiDB-lite"/>
    </source>
</evidence>
<evidence type="ECO:0000313" key="2">
    <source>
        <dbReference type="EMBL" id="ORY28809.1"/>
    </source>
</evidence>
<keyword evidence="3" id="KW-1185">Reference proteome</keyword>
<dbReference type="EMBL" id="MCFC01000029">
    <property type="protein sequence ID" value="ORY28809.1"/>
    <property type="molecule type" value="Genomic_DNA"/>
</dbReference>
<dbReference type="AlphaFoldDB" id="A0A1Y2B1U0"/>
<name>A0A1Y2B1U0_9TREE</name>
<comment type="caution">
    <text evidence="2">The sequence shown here is derived from an EMBL/GenBank/DDBJ whole genome shotgun (WGS) entry which is preliminary data.</text>
</comment>
<proteinExistence type="predicted"/>
<gene>
    <name evidence="2" type="ORF">BCR39DRAFT_533982</name>
</gene>